<dbReference type="GO" id="GO:0005829">
    <property type="term" value="C:cytosol"/>
    <property type="evidence" value="ECO:0007669"/>
    <property type="project" value="TreeGrafter"/>
</dbReference>
<dbReference type="InterPro" id="IPR002942">
    <property type="entry name" value="S4_RNA-bd"/>
</dbReference>
<dbReference type="CDD" id="cd05247">
    <property type="entry name" value="UDP_G4E_1_SDR_e"/>
    <property type="match status" value="1"/>
</dbReference>
<dbReference type="InterPro" id="IPR036986">
    <property type="entry name" value="S4_RNA-bd_sf"/>
</dbReference>
<keyword evidence="17" id="KW-1185">Reference proteome</keyword>
<reference evidence="18" key="1">
    <citation type="submission" date="2024-02" db="UniProtKB">
        <authorList>
            <consortium name="WormBaseParasite"/>
        </authorList>
    </citation>
    <scope>IDENTIFICATION</scope>
</reference>
<dbReference type="Pfam" id="PF01370">
    <property type="entry name" value="Epimerase"/>
    <property type="match status" value="1"/>
</dbReference>
<evidence type="ECO:0000313" key="17">
    <source>
        <dbReference type="Proteomes" id="UP000887575"/>
    </source>
</evidence>
<dbReference type="Pfam" id="PF21131">
    <property type="entry name" value="eEFSec_4th"/>
    <property type="match status" value="1"/>
</dbReference>
<proteinExistence type="predicted"/>
<evidence type="ECO:0000256" key="1">
    <source>
        <dbReference type="ARBA" id="ARBA00000014"/>
    </source>
</evidence>
<dbReference type="InterPro" id="IPR000795">
    <property type="entry name" value="T_Tr_GTP-bd_dom"/>
</dbReference>
<keyword evidence="15" id="KW-1133">Transmembrane helix</keyword>
<name>A0AAF3ED39_9BILA</name>
<dbReference type="InterPro" id="IPR027417">
    <property type="entry name" value="P-loop_NTPase"/>
</dbReference>
<dbReference type="InterPro" id="IPR001509">
    <property type="entry name" value="Epimerase_deHydtase"/>
</dbReference>
<comment type="catalytic activity">
    <reaction evidence="2">
        <text>UDP-alpha-D-glucose = UDP-alpha-D-galactose</text>
        <dbReference type="Rhea" id="RHEA:22168"/>
        <dbReference type="ChEBI" id="CHEBI:58885"/>
        <dbReference type="ChEBI" id="CHEBI:66914"/>
        <dbReference type="EC" id="5.1.3.2"/>
    </reaction>
</comment>
<dbReference type="InterPro" id="IPR008733">
    <property type="entry name" value="PEX11"/>
</dbReference>
<keyword evidence="10" id="KW-0119">Carbohydrate metabolism</keyword>
<evidence type="ECO:0000256" key="2">
    <source>
        <dbReference type="ARBA" id="ARBA00000083"/>
    </source>
</evidence>
<comment type="cofactor">
    <cofactor evidence="3">
        <name>NAD(+)</name>
        <dbReference type="ChEBI" id="CHEBI:57540"/>
    </cofactor>
</comment>
<dbReference type="NCBIfam" id="TIGR01179">
    <property type="entry name" value="galE"/>
    <property type="match status" value="1"/>
</dbReference>
<dbReference type="EC" id="5.1.3.2" evidence="6"/>
<dbReference type="GO" id="GO:0003974">
    <property type="term" value="F:UDP-N-acetylglucosamine 4-epimerase activity"/>
    <property type="evidence" value="ECO:0007669"/>
    <property type="project" value="UniProtKB-EC"/>
</dbReference>
<evidence type="ECO:0000256" key="9">
    <source>
        <dbReference type="ARBA" id="ARBA00023140"/>
    </source>
</evidence>
<dbReference type="SUPFAM" id="SSF51735">
    <property type="entry name" value="NAD(P)-binding Rossmann-fold domains"/>
    <property type="match status" value="1"/>
</dbReference>
<dbReference type="InterPro" id="IPR049394">
    <property type="entry name" value="eEFSec_C"/>
</dbReference>
<evidence type="ECO:0000256" key="15">
    <source>
        <dbReference type="SAM" id="Phobius"/>
    </source>
</evidence>
<dbReference type="AlphaFoldDB" id="A0AAF3ED39"/>
<evidence type="ECO:0000256" key="10">
    <source>
        <dbReference type="ARBA" id="ARBA00023144"/>
    </source>
</evidence>
<dbReference type="Pfam" id="PF01479">
    <property type="entry name" value="S4"/>
    <property type="match status" value="1"/>
</dbReference>
<dbReference type="EC" id="5.1.3.7" evidence="5"/>
<dbReference type="GO" id="GO:0003978">
    <property type="term" value="F:UDP-glucose 4-epimerase activity"/>
    <property type="evidence" value="ECO:0007669"/>
    <property type="project" value="UniProtKB-EC"/>
</dbReference>
<evidence type="ECO:0000256" key="11">
    <source>
        <dbReference type="ARBA" id="ARBA00023235"/>
    </source>
</evidence>
<dbReference type="GO" id="GO:0005778">
    <property type="term" value="C:peroxisomal membrane"/>
    <property type="evidence" value="ECO:0007669"/>
    <property type="project" value="UniProtKB-SubCell"/>
</dbReference>
<evidence type="ECO:0000256" key="7">
    <source>
        <dbReference type="ARBA" id="ARBA00023027"/>
    </source>
</evidence>
<dbReference type="PROSITE" id="PS50889">
    <property type="entry name" value="S4"/>
    <property type="match status" value="1"/>
</dbReference>
<sequence>MAAPIQLPNLDAILKSLGSYAGRDKALRTIYFMIQLHAQRSLKGKEWMAIAKQMSTTRMVLRQLNGPTQYKALQALPGLSRILDKFDFTCVSTVTVAYSIYWAVELIAWLSDSKVLPYDSVRLFRYCLYLWLVAIVAGFLKQIREVYRKRHTKGWDDLVTLLGLTCEGISAINMLPHKLLWAGKLQPKHSATLSLIASAIGWSYSVSHLVHPNQMHILVTGAAGFIGSHTVLELLQAGYQVYCIDNFANSISDESGEAISLKRVAELTGKSVPFEKADVCDVDALDRIFSKHKFDGLIHLAALKSVGESSAKPFEYYQNNIVASLNLIQMCQKYNVKSFVFSSSATVYGPPSKLPITENDQTGVGITNPYGQTKYMMEQILIDVGKAHKDWNIILLRYFNPVGAHPSGRIGEDPQGVPNNLMPFVSQVAIGRLPVVTVFGTKWNTPDGTGVRDYIHIVDLAKGHVMALDRIKREGHVGTEIFNLGTGRGYSVLEMVAALEKASGRKIPTKEGEPRPGDIASVYCDPALAKEKLGWTAEFGLEEMCRDLWNWQSQNPKEIFLQVNGRSMHAECRNTRSYAGKTTLTRAIASLSSTNAFDKHAGKEGRHNTIDLGFSSLVVDGRRLALIDCPGHASLIRSVLAASTVFDMALVVVDAQKGIEQQTAEHLLLAALFCPKHVLVVLNKIDLIEENEIDPAKKRVRKALKAIGISEETPIIPCSVLQRPEAALSSITNSLNSLLYEPTRNISSPFLMAIDHCFPIKGKGTVLTGTVLEGIVKINTEIEIPILKEKCKVKGIQSWKESVDKVSAGERGALLVSNLSSDSLDRALISAPNTLSSIQNLIATTSSITFFKDTIQSGRKLHISTGFETLMGTCQFLRKFESEYERLTEIQPDCLVFLQLAKPIYSKIDSIYVASTLDHQGKGCRFPFHGQFQQVITDEKTLRIFTRKQRQGIVERIENDRSVICKDLFKKESKIEIYERMEIILSTGEIGRIEHSFGKGGKARISIRDGLKPETIEKFEAKNGEIEVILHLKKYLADRSIRAYLPEMATSIISRIGICCFQQRSFAATLLLNSRCTISTSRINRASTADEEDDGLPKDYKLKIIRPGSRRLDTFVNRTCGKSSSQVEKLILTGKVRVNEEAVTKRAYNIQQGDVIDVWNQDYPENKDLAEIDRAEVVDYEVTANGYDIKIKHWRKFLVENWRGGSGK</sequence>
<evidence type="ECO:0000256" key="13">
    <source>
        <dbReference type="ARBA" id="ARBA00046271"/>
    </source>
</evidence>
<evidence type="ECO:0000256" key="12">
    <source>
        <dbReference type="ARBA" id="ARBA00031827"/>
    </source>
</evidence>
<comment type="catalytic activity">
    <reaction evidence="1">
        <text>UDP-N-acetyl-alpha-D-glucosamine = UDP-N-acetyl-alpha-D-galactosamine</text>
        <dbReference type="Rhea" id="RHEA:20517"/>
        <dbReference type="ChEBI" id="CHEBI:57705"/>
        <dbReference type="ChEBI" id="CHEBI:67138"/>
        <dbReference type="EC" id="5.1.3.7"/>
    </reaction>
</comment>
<dbReference type="GO" id="GO:0003723">
    <property type="term" value="F:RNA binding"/>
    <property type="evidence" value="ECO:0007669"/>
    <property type="project" value="UniProtKB-KW"/>
</dbReference>
<dbReference type="PROSITE" id="PS51722">
    <property type="entry name" value="G_TR_2"/>
    <property type="match status" value="1"/>
</dbReference>
<evidence type="ECO:0000256" key="4">
    <source>
        <dbReference type="ARBA" id="ARBA00004947"/>
    </source>
</evidence>
<dbReference type="SUPFAM" id="SSF52540">
    <property type="entry name" value="P-loop containing nucleoside triphosphate hydrolases"/>
    <property type="match status" value="1"/>
</dbReference>
<keyword evidence="14" id="KW-0694">RNA-binding</keyword>
<evidence type="ECO:0000256" key="6">
    <source>
        <dbReference type="ARBA" id="ARBA00013189"/>
    </source>
</evidence>
<dbReference type="GO" id="GO:0033499">
    <property type="term" value="P:galactose catabolic process via UDP-galactose, Leloir pathway"/>
    <property type="evidence" value="ECO:0007669"/>
    <property type="project" value="TreeGrafter"/>
</dbReference>
<comment type="pathway">
    <text evidence="4">Carbohydrate metabolism; galactose metabolism.</text>
</comment>
<evidence type="ECO:0000256" key="8">
    <source>
        <dbReference type="ARBA" id="ARBA00023136"/>
    </source>
</evidence>
<dbReference type="Gene3D" id="3.40.50.720">
    <property type="entry name" value="NAD(P)-binding Rossmann-like Domain"/>
    <property type="match status" value="1"/>
</dbReference>
<keyword evidence="15" id="KW-0812">Transmembrane</keyword>
<dbReference type="CDD" id="cd00165">
    <property type="entry name" value="S4"/>
    <property type="match status" value="1"/>
</dbReference>
<dbReference type="InterPro" id="IPR005886">
    <property type="entry name" value="UDP_G4E"/>
</dbReference>
<dbReference type="Pfam" id="PF00009">
    <property type="entry name" value="GTP_EFTU"/>
    <property type="match status" value="1"/>
</dbReference>
<keyword evidence="8 15" id="KW-0472">Membrane</keyword>
<evidence type="ECO:0000256" key="3">
    <source>
        <dbReference type="ARBA" id="ARBA00001911"/>
    </source>
</evidence>
<evidence type="ECO:0000313" key="18">
    <source>
        <dbReference type="WBParaSite" id="MBELARI_LOCUS11884"/>
    </source>
</evidence>
<organism evidence="17 18">
    <name type="scientific">Mesorhabditis belari</name>
    <dbReference type="NCBI Taxonomy" id="2138241"/>
    <lineage>
        <taxon>Eukaryota</taxon>
        <taxon>Metazoa</taxon>
        <taxon>Ecdysozoa</taxon>
        <taxon>Nematoda</taxon>
        <taxon>Chromadorea</taxon>
        <taxon>Rhabditida</taxon>
        <taxon>Rhabditina</taxon>
        <taxon>Rhabditomorpha</taxon>
        <taxon>Rhabditoidea</taxon>
        <taxon>Rhabditidae</taxon>
        <taxon>Mesorhabditinae</taxon>
        <taxon>Mesorhabditis</taxon>
    </lineage>
</organism>
<dbReference type="SUPFAM" id="SSF50447">
    <property type="entry name" value="Translation proteins"/>
    <property type="match status" value="1"/>
</dbReference>
<evidence type="ECO:0000256" key="5">
    <source>
        <dbReference type="ARBA" id="ARBA00013175"/>
    </source>
</evidence>
<dbReference type="Gene3D" id="2.40.30.10">
    <property type="entry name" value="Translation factors"/>
    <property type="match status" value="1"/>
</dbReference>
<dbReference type="WBParaSite" id="MBELARI_LOCUS11884">
    <property type="protein sequence ID" value="MBELARI_LOCUS11884"/>
    <property type="gene ID" value="MBELARI_LOCUS11884"/>
</dbReference>
<accession>A0AAF3ED39</accession>
<dbReference type="InterPro" id="IPR036291">
    <property type="entry name" value="NAD(P)-bd_dom_sf"/>
</dbReference>
<dbReference type="SMART" id="SM00363">
    <property type="entry name" value="S4"/>
    <property type="match status" value="1"/>
</dbReference>
<protein>
    <recommendedName>
        <fullName evidence="12">UDP-N-acetylglucosamine 4-epimerase</fullName>
        <ecNumber evidence="6">5.1.3.2</ecNumber>
        <ecNumber evidence="5">5.1.3.7</ecNumber>
    </recommendedName>
</protein>
<keyword evidence="10" id="KW-0299">Galactose metabolism</keyword>
<dbReference type="Pfam" id="PF05648">
    <property type="entry name" value="PEX11"/>
    <property type="match status" value="1"/>
</dbReference>
<feature type="transmembrane region" description="Helical" evidence="15">
    <location>
        <begin position="88"/>
        <end position="111"/>
    </location>
</feature>
<dbReference type="GO" id="GO:0016559">
    <property type="term" value="P:peroxisome fission"/>
    <property type="evidence" value="ECO:0007669"/>
    <property type="project" value="InterPro"/>
</dbReference>
<feature type="domain" description="Tr-type G" evidence="16">
    <location>
        <begin position="579"/>
        <end position="750"/>
    </location>
</feature>
<keyword evidence="7" id="KW-0520">NAD</keyword>
<dbReference type="Gene3D" id="3.40.50.300">
    <property type="entry name" value="P-loop containing nucleotide triphosphate hydrolases"/>
    <property type="match status" value="1"/>
</dbReference>
<dbReference type="Gene3D" id="3.90.25.10">
    <property type="entry name" value="UDP-galactose 4-epimerase, domain 1"/>
    <property type="match status" value="1"/>
</dbReference>
<dbReference type="GO" id="GO:0005525">
    <property type="term" value="F:GTP binding"/>
    <property type="evidence" value="ECO:0007669"/>
    <property type="project" value="InterPro"/>
</dbReference>
<dbReference type="SUPFAM" id="SSF55174">
    <property type="entry name" value="Alpha-L RNA-binding motif"/>
    <property type="match status" value="1"/>
</dbReference>
<dbReference type="Proteomes" id="UP000887575">
    <property type="component" value="Unassembled WGS sequence"/>
</dbReference>
<dbReference type="PANTHER" id="PTHR43725:SF47">
    <property type="entry name" value="UDP-GLUCOSE 4-EPIMERASE"/>
    <property type="match status" value="1"/>
</dbReference>
<keyword evidence="9" id="KW-0576">Peroxisome</keyword>
<evidence type="ECO:0000256" key="14">
    <source>
        <dbReference type="PROSITE-ProRule" id="PRU00182"/>
    </source>
</evidence>
<dbReference type="Gene3D" id="3.10.290.10">
    <property type="entry name" value="RNA-binding S4 domain"/>
    <property type="match status" value="1"/>
</dbReference>
<feature type="transmembrane region" description="Helical" evidence="15">
    <location>
        <begin position="123"/>
        <end position="140"/>
    </location>
</feature>
<dbReference type="PANTHER" id="PTHR43725">
    <property type="entry name" value="UDP-GLUCOSE 4-EPIMERASE"/>
    <property type="match status" value="1"/>
</dbReference>
<comment type="subcellular location">
    <subcellularLocation>
        <location evidence="13">Peroxisome membrane</location>
    </subcellularLocation>
</comment>
<dbReference type="InterPro" id="IPR009000">
    <property type="entry name" value="Transl_B-barrel_sf"/>
</dbReference>
<evidence type="ECO:0000259" key="16">
    <source>
        <dbReference type="PROSITE" id="PS51722"/>
    </source>
</evidence>
<dbReference type="GO" id="GO:0003924">
    <property type="term" value="F:GTPase activity"/>
    <property type="evidence" value="ECO:0007669"/>
    <property type="project" value="InterPro"/>
</dbReference>
<dbReference type="CDD" id="cd03696">
    <property type="entry name" value="SelB_II"/>
    <property type="match status" value="1"/>
</dbReference>
<keyword evidence="11" id="KW-0413">Isomerase</keyword>